<dbReference type="EMBL" id="JACEIK010007897">
    <property type="protein sequence ID" value="MCE3050776.1"/>
    <property type="molecule type" value="Genomic_DNA"/>
</dbReference>
<name>A0ABS8WL07_DATST</name>
<gene>
    <name evidence="2" type="ORF">HAX54_048057</name>
</gene>
<evidence type="ECO:0000313" key="3">
    <source>
        <dbReference type="Proteomes" id="UP000823775"/>
    </source>
</evidence>
<evidence type="ECO:0000256" key="1">
    <source>
        <dbReference type="SAM" id="MobiDB-lite"/>
    </source>
</evidence>
<sequence length="70" mass="7589">MAKLIGLNSKGPKSQLREGGAATCGDKMIMAKRVLFLILKNIASLLRCCRLAPLLANRLYSVISSNEDVI</sequence>
<reference evidence="2 3" key="1">
    <citation type="journal article" date="2021" name="BMC Genomics">
        <title>Datura genome reveals duplications of psychoactive alkaloid biosynthetic genes and high mutation rate following tissue culture.</title>
        <authorList>
            <person name="Rajewski A."/>
            <person name="Carter-House D."/>
            <person name="Stajich J."/>
            <person name="Litt A."/>
        </authorList>
    </citation>
    <scope>NUCLEOTIDE SEQUENCE [LARGE SCALE GENOMIC DNA]</scope>
    <source>
        <strain evidence="2">AR-01</strain>
    </source>
</reference>
<evidence type="ECO:0000313" key="2">
    <source>
        <dbReference type="EMBL" id="MCE3050776.1"/>
    </source>
</evidence>
<dbReference type="Proteomes" id="UP000823775">
    <property type="component" value="Unassembled WGS sequence"/>
</dbReference>
<keyword evidence="3" id="KW-1185">Reference proteome</keyword>
<proteinExistence type="predicted"/>
<protein>
    <submittedName>
        <fullName evidence="2">Uncharacterized protein</fullName>
    </submittedName>
</protein>
<feature type="region of interest" description="Disordered" evidence="1">
    <location>
        <begin position="1"/>
        <end position="20"/>
    </location>
</feature>
<accession>A0ABS8WL07</accession>
<organism evidence="2 3">
    <name type="scientific">Datura stramonium</name>
    <name type="common">Jimsonweed</name>
    <name type="synonym">Common thornapple</name>
    <dbReference type="NCBI Taxonomy" id="4076"/>
    <lineage>
        <taxon>Eukaryota</taxon>
        <taxon>Viridiplantae</taxon>
        <taxon>Streptophyta</taxon>
        <taxon>Embryophyta</taxon>
        <taxon>Tracheophyta</taxon>
        <taxon>Spermatophyta</taxon>
        <taxon>Magnoliopsida</taxon>
        <taxon>eudicotyledons</taxon>
        <taxon>Gunneridae</taxon>
        <taxon>Pentapetalae</taxon>
        <taxon>asterids</taxon>
        <taxon>lamiids</taxon>
        <taxon>Solanales</taxon>
        <taxon>Solanaceae</taxon>
        <taxon>Solanoideae</taxon>
        <taxon>Datureae</taxon>
        <taxon>Datura</taxon>
    </lineage>
</organism>
<comment type="caution">
    <text evidence="2">The sequence shown here is derived from an EMBL/GenBank/DDBJ whole genome shotgun (WGS) entry which is preliminary data.</text>
</comment>